<keyword evidence="2" id="KW-1185">Reference proteome</keyword>
<evidence type="ECO:0000313" key="1">
    <source>
        <dbReference type="EMBL" id="UYV80990.1"/>
    </source>
</evidence>
<evidence type="ECO:0000313" key="2">
    <source>
        <dbReference type="Proteomes" id="UP001235939"/>
    </source>
</evidence>
<accession>A0ABY6LMP5</accession>
<proteinExistence type="predicted"/>
<reference evidence="1 2" key="1">
    <citation type="submission" date="2022-01" db="EMBL/GenBank/DDBJ databases">
        <title>A chromosomal length assembly of Cordylochernes scorpioides.</title>
        <authorList>
            <person name="Zeh D."/>
            <person name="Zeh J."/>
        </authorList>
    </citation>
    <scope>NUCLEOTIDE SEQUENCE [LARGE SCALE GENOMIC DNA]</scope>
    <source>
        <strain evidence="1">IN4F17</strain>
        <tissue evidence="1">Whole Body</tissue>
    </source>
</reference>
<dbReference type="EMBL" id="CP092881">
    <property type="protein sequence ID" value="UYV80990.1"/>
    <property type="molecule type" value="Genomic_DNA"/>
</dbReference>
<organism evidence="1 2">
    <name type="scientific">Cordylochernes scorpioides</name>
    <dbReference type="NCBI Taxonomy" id="51811"/>
    <lineage>
        <taxon>Eukaryota</taxon>
        <taxon>Metazoa</taxon>
        <taxon>Ecdysozoa</taxon>
        <taxon>Arthropoda</taxon>
        <taxon>Chelicerata</taxon>
        <taxon>Arachnida</taxon>
        <taxon>Pseudoscorpiones</taxon>
        <taxon>Cheliferoidea</taxon>
        <taxon>Chernetidae</taxon>
        <taxon>Cordylochernes</taxon>
    </lineage>
</organism>
<protein>
    <submittedName>
        <fullName evidence="1">Uncharacterized protein</fullName>
    </submittedName>
</protein>
<name>A0ABY6LMP5_9ARAC</name>
<sequence>MIQVMIFMVDRSRRLLLLTRGTGHDNHAWTTPAYTIIHTPGGKSPRLLFTADVTRLCPPPHRNAVFGACRMAAGAAGVHPSFPNFTLWQADLAPKEMAASDMRNRRHVQPLLTWSTNAVHPVSLDQEPLQDPSVYAVKGRGLAFLFKNLYYEDIAVNITNTLDLEAQGIKVYLNQNKAINIYN</sequence>
<gene>
    <name evidence="1" type="ORF">LAZ67_19002416</name>
</gene>
<feature type="non-terminal residue" evidence="1">
    <location>
        <position position="1"/>
    </location>
</feature>
<dbReference type="Proteomes" id="UP001235939">
    <property type="component" value="Chromosome 19"/>
</dbReference>